<keyword evidence="1" id="KW-0732">Signal</keyword>
<evidence type="ECO:0000313" key="3">
    <source>
        <dbReference type="Proteomes" id="UP001153620"/>
    </source>
</evidence>
<organism evidence="2 3">
    <name type="scientific">Chironomus riparius</name>
    <dbReference type="NCBI Taxonomy" id="315576"/>
    <lineage>
        <taxon>Eukaryota</taxon>
        <taxon>Metazoa</taxon>
        <taxon>Ecdysozoa</taxon>
        <taxon>Arthropoda</taxon>
        <taxon>Hexapoda</taxon>
        <taxon>Insecta</taxon>
        <taxon>Pterygota</taxon>
        <taxon>Neoptera</taxon>
        <taxon>Endopterygota</taxon>
        <taxon>Diptera</taxon>
        <taxon>Nematocera</taxon>
        <taxon>Chironomoidea</taxon>
        <taxon>Chironomidae</taxon>
        <taxon>Chironominae</taxon>
        <taxon>Chironomus</taxon>
    </lineage>
</organism>
<proteinExistence type="predicted"/>
<feature type="signal peptide" evidence="1">
    <location>
        <begin position="1"/>
        <end position="21"/>
    </location>
</feature>
<dbReference type="Gene3D" id="3.80.10.10">
    <property type="entry name" value="Ribonuclease Inhibitor"/>
    <property type="match status" value="1"/>
</dbReference>
<dbReference type="OrthoDB" id="10251250at2759"/>
<feature type="chain" id="PRO_5040192387" evidence="1">
    <location>
        <begin position="22"/>
        <end position="582"/>
    </location>
</feature>
<dbReference type="InterPro" id="IPR032675">
    <property type="entry name" value="LRR_dom_sf"/>
</dbReference>
<dbReference type="Pfam" id="PF13855">
    <property type="entry name" value="LRR_8"/>
    <property type="match status" value="1"/>
</dbReference>
<dbReference type="Proteomes" id="UP001153620">
    <property type="component" value="Chromosome 4"/>
</dbReference>
<evidence type="ECO:0000256" key="1">
    <source>
        <dbReference type="SAM" id="SignalP"/>
    </source>
</evidence>
<keyword evidence="3" id="KW-1185">Reference proteome</keyword>
<dbReference type="AlphaFoldDB" id="A0A9N9WXU8"/>
<name>A0A9N9WXU8_9DIPT</name>
<evidence type="ECO:0000313" key="2">
    <source>
        <dbReference type="EMBL" id="CAG9810301.1"/>
    </source>
</evidence>
<dbReference type="InterPro" id="IPR001611">
    <property type="entry name" value="Leu-rich_rpt"/>
</dbReference>
<accession>A0A9N9WXU8</accession>
<dbReference type="EMBL" id="OU895880">
    <property type="protein sequence ID" value="CAG9810301.1"/>
    <property type="molecule type" value="Genomic_DNA"/>
</dbReference>
<reference evidence="2" key="2">
    <citation type="submission" date="2022-10" db="EMBL/GenBank/DDBJ databases">
        <authorList>
            <consortium name="ENA_rothamsted_submissions"/>
            <consortium name="culmorum"/>
            <person name="King R."/>
        </authorList>
    </citation>
    <scope>NUCLEOTIDE SEQUENCE</scope>
</reference>
<protein>
    <submittedName>
        <fullName evidence="2">Uncharacterized protein</fullName>
    </submittedName>
</protein>
<reference evidence="2" key="1">
    <citation type="submission" date="2022-01" db="EMBL/GenBank/DDBJ databases">
        <authorList>
            <person name="King R."/>
        </authorList>
    </citation>
    <scope>NUCLEOTIDE SEQUENCE</scope>
</reference>
<sequence>MIKFIILVICLISTFTGLSTSTNIECSFLLKSYSVVGFIYQCLVKNNPNILTEESAEISRISGTHELTKSNDDVLGFHINSKTIQVFPKGLEEIFKNLKLIWIQSCQLKEIHQSDLIVFPNLVYFNLLNNDIEVIEEGIFDFNPNLILLGIQESKIIHIDPNVFDHLTNLKHFWLSYVPCIAQSINDSKDKVQEAIKVIKSKCSHSKFLSIDSQLKNLEVESKTLNLEAITLKIQVFETSFKRSKFSKFRPLNYKFEHLKQSKSCSNCRQLENIGTLDSKVEEMSKNVDELKKIIFNFKDFKASQCSLTAPINEVKSLIQNALSGIRTSINSQESECTKFQNILTDSASNVINKITQVEAKVSDFKSDQVSSTNALNTKFDKIQKDHGAVLSDIKVLQNDAVGKLSSSLADTFAAIRDLKLTQHILKTSQDASFSDITLKYNELKSAIKSTRDEAKLSVSDILATLSDHTKLQTEAKDSFVKIRIVQNEIKKSLNDLNVNRNDNLDDKFSAISDKVESFGDQFKDLEGKMDEKLEKNNKELTTKFHKMSINFDEKVKSIEKRLMKKFEDILEEKLEKFFNKN</sequence>
<dbReference type="SUPFAM" id="SSF52058">
    <property type="entry name" value="L domain-like"/>
    <property type="match status" value="1"/>
</dbReference>
<gene>
    <name evidence="2" type="ORF">CHIRRI_LOCUS13118</name>
</gene>